<dbReference type="EMBL" id="BMAT01004691">
    <property type="protein sequence ID" value="GFR78172.1"/>
    <property type="molecule type" value="Genomic_DNA"/>
</dbReference>
<feature type="domain" description="EGF-like" evidence="4">
    <location>
        <begin position="419"/>
        <end position="465"/>
    </location>
</feature>
<dbReference type="InterPro" id="IPR000742">
    <property type="entry name" value="EGF"/>
</dbReference>
<feature type="domain" description="EGF-like" evidence="4">
    <location>
        <begin position="669"/>
        <end position="708"/>
    </location>
</feature>
<dbReference type="CDD" id="cd22823">
    <property type="entry name" value="Gal_Rha_Lectin"/>
    <property type="match status" value="1"/>
</dbReference>
<evidence type="ECO:0000313" key="6">
    <source>
        <dbReference type="Proteomes" id="UP000762676"/>
    </source>
</evidence>
<dbReference type="Gene3D" id="2.60.120.740">
    <property type="match status" value="2"/>
</dbReference>
<feature type="domain" description="EGF-like" evidence="4">
    <location>
        <begin position="475"/>
        <end position="514"/>
    </location>
</feature>
<keyword evidence="6" id="KW-1185">Reference proteome</keyword>
<dbReference type="PANTHER" id="PTHR24043:SF8">
    <property type="entry name" value="EGF-LIKE DOMAIN-CONTAINING PROTEIN"/>
    <property type="match status" value="1"/>
</dbReference>
<dbReference type="GO" id="GO:0007157">
    <property type="term" value="P:heterophilic cell-cell adhesion via plasma membrane cell adhesion molecules"/>
    <property type="evidence" value="ECO:0007669"/>
    <property type="project" value="TreeGrafter"/>
</dbReference>
<evidence type="ECO:0000313" key="5">
    <source>
        <dbReference type="EMBL" id="GFR78172.1"/>
    </source>
</evidence>
<comment type="caution">
    <text evidence="5">The sequence shown here is derived from an EMBL/GenBank/DDBJ whole genome shotgun (WGS) entry which is preliminary data.</text>
</comment>
<feature type="signal peptide" evidence="3">
    <location>
        <begin position="1"/>
        <end position="20"/>
    </location>
</feature>
<dbReference type="SUPFAM" id="SSF57184">
    <property type="entry name" value="Growth factor receptor domain"/>
    <property type="match status" value="1"/>
</dbReference>
<dbReference type="InterPro" id="IPR009030">
    <property type="entry name" value="Growth_fac_rcpt_cys_sf"/>
</dbReference>
<dbReference type="InterPro" id="IPR042635">
    <property type="entry name" value="MEGF10/SREC1/2-like"/>
</dbReference>
<dbReference type="Pfam" id="PF02140">
    <property type="entry name" value="SUEL_Lectin"/>
    <property type="match status" value="1"/>
</dbReference>
<dbReference type="Proteomes" id="UP000762676">
    <property type="component" value="Unassembled WGS sequence"/>
</dbReference>
<dbReference type="InterPro" id="IPR000922">
    <property type="entry name" value="Lectin_gal-bd_dom"/>
</dbReference>
<dbReference type="AlphaFoldDB" id="A0AAV4FXJ3"/>
<gene>
    <name evidence="5" type="ORF">ElyMa_002254400</name>
</gene>
<evidence type="ECO:0000256" key="2">
    <source>
        <dbReference type="SAM" id="Phobius"/>
    </source>
</evidence>
<keyword evidence="2" id="KW-0472">Membrane</keyword>
<protein>
    <submittedName>
        <fullName evidence="5">Multiple epidermal growth factor-like domains 10</fullName>
    </submittedName>
</protein>
<name>A0AAV4FXJ3_9GAST</name>
<feature type="domain" description="EGF-like" evidence="4">
    <location>
        <begin position="723"/>
        <end position="756"/>
    </location>
</feature>
<keyword evidence="2" id="KW-0812">Transmembrane</keyword>
<dbReference type="SMART" id="SM00181">
    <property type="entry name" value="EGF"/>
    <property type="match status" value="7"/>
</dbReference>
<feature type="transmembrane region" description="Helical" evidence="2">
    <location>
        <begin position="769"/>
        <end position="789"/>
    </location>
</feature>
<sequence>MFRCIPNICIAIVMLMFTHAKILPVTAECETHILKGNFPVGPVNLECHPGCFITIQRAVYDQRRNQTEDFALTSFIREQCDAKNECSFHVNTIRDAPSSTNERVTLMYHCRQPVTRITYVPESLKPVSHNAYTARKTQDRIWRTGSLNSGPRITYNLTHRTEPIIRAFPCERCQLQNECSFTTDDPRLDGACVGSNQSMVVDYVCRQPELVIAYESETVPVECGRGEYINIVSSWYGSRSTECGRKVTAIVKSQCVQANECFFKPNNHVLSDPCTGQKKYLRVDYFCTPSCPRGKWGYPHCDADCRSSCSDGKCDPEEGFCYECREDQSMHLCFEAQSVLQEEAQPLSLGCQDGTVLHIISARYGLSIDGCLGENRTAVVKEMCEREDKCYFNITNQVLGDACVGNMKKFRVNYICLPRCEEGKYGENCANTCSDHCGGQDKPCDHVTGVCLLGCRPGYSGQLCDTPCHNTFGRNCARKCSESCKDSGAMSKCDPINGTCTSGCLTGYHGDLCDKVCMAGTFGAGCANKCSDRCSGIPKLCNPGNGGCLFGCIVGYSGYQCDKPCNNTYGERCSRKCSDTCKDSGAMSRCYPFNGTCTSGCLPGYHGDFCENECMDGTFGENCTTTCSEHCEGSGKVCHHETGVCLQGCQIGYSGDLCDRTCNSSYGLNCEKPCNETCLDTEEQSKCDPVNGTCTDGCEPGYRGDFCQEACVNRTYGENCEMTCSIFCAGTGETCSPVNGSCYYGCRNDFVGDLCIALPSTEAYGHYSFFLPALLIVVGVVGLAIVLLMEIEEEPKPAGVEQAARDPIEDVFFLDEPRSPDVASLAQQSFLTVSTVVKSSTIVSSTPEVDVSVTPSNDYY</sequence>
<accession>A0AAV4FXJ3</accession>
<keyword evidence="3" id="KW-0732">Signal</keyword>
<dbReference type="Gene3D" id="2.170.300.10">
    <property type="entry name" value="Tie2 ligand-binding domain superfamily"/>
    <property type="match status" value="2"/>
</dbReference>
<dbReference type="PANTHER" id="PTHR24043">
    <property type="entry name" value="SCAVENGER RECEPTOR CLASS F"/>
    <property type="match status" value="1"/>
</dbReference>
<proteinExistence type="predicted"/>
<dbReference type="InterPro" id="IPR043159">
    <property type="entry name" value="Lectin_gal-bd_sf"/>
</dbReference>
<feature type="chain" id="PRO_5043405449" evidence="3">
    <location>
        <begin position="21"/>
        <end position="860"/>
    </location>
</feature>
<feature type="domain" description="EGF-like" evidence="4">
    <location>
        <begin position="622"/>
        <end position="659"/>
    </location>
</feature>
<evidence type="ECO:0000256" key="1">
    <source>
        <dbReference type="ARBA" id="ARBA00022536"/>
    </source>
</evidence>
<evidence type="ECO:0000259" key="4">
    <source>
        <dbReference type="SMART" id="SM00181"/>
    </source>
</evidence>
<dbReference type="GO" id="GO:0005044">
    <property type="term" value="F:scavenger receptor activity"/>
    <property type="evidence" value="ECO:0007669"/>
    <property type="project" value="InterPro"/>
</dbReference>
<keyword evidence="2" id="KW-1133">Transmembrane helix</keyword>
<organism evidence="5 6">
    <name type="scientific">Elysia marginata</name>
    <dbReference type="NCBI Taxonomy" id="1093978"/>
    <lineage>
        <taxon>Eukaryota</taxon>
        <taxon>Metazoa</taxon>
        <taxon>Spiralia</taxon>
        <taxon>Lophotrochozoa</taxon>
        <taxon>Mollusca</taxon>
        <taxon>Gastropoda</taxon>
        <taxon>Heterobranchia</taxon>
        <taxon>Euthyneura</taxon>
        <taxon>Panpulmonata</taxon>
        <taxon>Sacoglossa</taxon>
        <taxon>Placobranchoidea</taxon>
        <taxon>Plakobranchidae</taxon>
        <taxon>Elysia</taxon>
    </lineage>
</organism>
<feature type="domain" description="EGF-like" evidence="4">
    <location>
        <begin position="260"/>
        <end position="302"/>
    </location>
</feature>
<evidence type="ECO:0000256" key="3">
    <source>
        <dbReference type="SAM" id="SignalP"/>
    </source>
</evidence>
<feature type="domain" description="EGF-like" evidence="4">
    <location>
        <begin position="572"/>
        <end position="611"/>
    </location>
</feature>
<dbReference type="GO" id="GO:0030246">
    <property type="term" value="F:carbohydrate binding"/>
    <property type="evidence" value="ECO:0007669"/>
    <property type="project" value="InterPro"/>
</dbReference>
<keyword evidence="1" id="KW-0245">EGF-like domain</keyword>
<reference evidence="5 6" key="1">
    <citation type="journal article" date="2021" name="Elife">
        <title>Chloroplast acquisition without the gene transfer in kleptoplastic sea slugs, Plakobranchus ocellatus.</title>
        <authorList>
            <person name="Maeda T."/>
            <person name="Takahashi S."/>
            <person name="Yoshida T."/>
            <person name="Shimamura S."/>
            <person name="Takaki Y."/>
            <person name="Nagai Y."/>
            <person name="Toyoda A."/>
            <person name="Suzuki Y."/>
            <person name="Arimoto A."/>
            <person name="Ishii H."/>
            <person name="Satoh N."/>
            <person name="Nishiyama T."/>
            <person name="Hasebe M."/>
            <person name="Maruyama T."/>
            <person name="Minagawa J."/>
            <person name="Obokata J."/>
            <person name="Shigenobu S."/>
        </authorList>
    </citation>
    <scope>NUCLEOTIDE SEQUENCE [LARGE SCALE GENOMIC DNA]</scope>
</reference>